<dbReference type="Gene3D" id="3.20.20.70">
    <property type="entry name" value="Aldolase class I"/>
    <property type="match status" value="1"/>
</dbReference>
<dbReference type="Gene3D" id="2.70.98.10">
    <property type="match status" value="1"/>
</dbReference>
<accession>A0A139LIK9</accession>
<dbReference type="Proteomes" id="UP000070319">
    <property type="component" value="Unassembled WGS sequence"/>
</dbReference>
<evidence type="ECO:0000259" key="4">
    <source>
        <dbReference type="Pfam" id="PF10566"/>
    </source>
</evidence>
<evidence type="ECO:0000313" key="7">
    <source>
        <dbReference type="EMBL" id="KXT51291.1"/>
    </source>
</evidence>
<proteinExistence type="predicted"/>
<evidence type="ECO:0008006" key="9">
    <source>
        <dbReference type="Google" id="ProtNLM"/>
    </source>
</evidence>
<dbReference type="EMBL" id="LTDF01000075">
    <property type="protein sequence ID" value="KXT51291.1"/>
    <property type="molecule type" value="Genomic_DNA"/>
</dbReference>
<feature type="domain" description="Glycosyl-hydrolase 97 catalytic" evidence="4">
    <location>
        <begin position="280"/>
        <end position="434"/>
    </location>
</feature>
<sequence length="635" mass="71626">MRKLCLLFLLIGTYCYAGERKYTVDSPDGKIQLAIIQTDAGELTYQLSVKRKQVIDASALGFKTEDGLTFPFRGWKMGKVTRNKVNSVWKPLWGKRAVVPDKYNEMKLSFVNEAKSSDALEVVARAYNEGVAFRYVSPQDAGSALELTTFNFAGDYTAWFYNGERHNIGPERLTETDGERLPVMTVKAADDLYLAVHEACLDEGEPLKLKSEKGQCLFSVSVKPHLLHAGYQSAWRVVLCGNRPGDLVDSHLLELLNPEPSGDYDFSWVKPGVALWDWRINGAQWEGFHYTMSYPSWERMVDFAAEQGFAYLVLDANWYGPEFEQGSDPVKGDKARDVRKLIQYGKQKGVGIWLYLNDVGGRNYPLEETLKQYGAWGAAGVKYGFMAGDGEEKNTRTKSITEMCARYKLLVDFHDYPVHPYGQMRTWPNAVTREYCKAQLDGHEIFYPKTFVTSVFVNMIAGPIDMNNGMFDLRQGKTTRSDNNQEVPSTVVSEAARTLITFSGATIIPDIPEYYRKYPALLRFLSAQKMPWLESKTLDGEIGEYIVMMRQAEDGVFLVGAATNEESRTLRVRLSFLGKGDYEAEIVEDGENAHYLSNRETIKVSKKKVTRNEVLNIKLAPGGGACIRIGKEIKQ</sequence>
<dbReference type="AlphaFoldDB" id="A0A139LIK9"/>
<dbReference type="SUPFAM" id="SSF51445">
    <property type="entry name" value="(Trans)glycosidases"/>
    <property type="match status" value="1"/>
</dbReference>
<evidence type="ECO:0000313" key="8">
    <source>
        <dbReference type="Proteomes" id="UP000070319"/>
    </source>
</evidence>
<organism evidence="7">
    <name type="scientific">Bacteroides intestinalis</name>
    <dbReference type="NCBI Taxonomy" id="329854"/>
    <lineage>
        <taxon>Bacteria</taxon>
        <taxon>Pseudomonadati</taxon>
        <taxon>Bacteroidota</taxon>
        <taxon>Bacteroidia</taxon>
        <taxon>Bacteroidales</taxon>
        <taxon>Bacteroidaceae</taxon>
        <taxon>Bacteroides</taxon>
    </lineage>
</organism>
<dbReference type="InterPro" id="IPR052720">
    <property type="entry name" value="Glycosyl_hydrolase_97"/>
</dbReference>
<evidence type="ECO:0000259" key="5">
    <source>
        <dbReference type="Pfam" id="PF14508"/>
    </source>
</evidence>
<dbReference type="Pfam" id="PF10566">
    <property type="entry name" value="Glyco_hydro_97"/>
    <property type="match status" value="1"/>
</dbReference>
<evidence type="ECO:0000256" key="3">
    <source>
        <dbReference type="ARBA" id="ARBA00022837"/>
    </source>
</evidence>
<dbReference type="Pfam" id="PF14508">
    <property type="entry name" value="GH97_N"/>
    <property type="match status" value="1"/>
</dbReference>
<dbReference type="GO" id="GO:0030246">
    <property type="term" value="F:carbohydrate binding"/>
    <property type="evidence" value="ECO:0007669"/>
    <property type="project" value="InterPro"/>
</dbReference>
<dbReference type="InterPro" id="IPR029483">
    <property type="entry name" value="GH97_C"/>
</dbReference>
<evidence type="ECO:0000256" key="1">
    <source>
        <dbReference type="ARBA" id="ARBA00001913"/>
    </source>
</evidence>
<dbReference type="PANTHER" id="PTHR35803">
    <property type="entry name" value="GLUCAN 1,4-ALPHA-GLUCOSIDASE SUSB-RELATED"/>
    <property type="match status" value="1"/>
</dbReference>
<dbReference type="Pfam" id="PF14509">
    <property type="entry name" value="GH97_C"/>
    <property type="match status" value="1"/>
</dbReference>
<comment type="cofactor">
    <cofactor evidence="1">
        <name>Ca(2+)</name>
        <dbReference type="ChEBI" id="CHEBI:29108"/>
    </cofactor>
</comment>
<evidence type="ECO:0000256" key="2">
    <source>
        <dbReference type="ARBA" id="ARBA00011245"/>
    </source>
</evidence>
<dbReference type="RefSeq" id="WP_007216485.1">
    <property type="nucleotide sequence ID" value="NZ_KQ968691.1"/>
</dbReference>
<dbReference type="InterPro" id="IPR029486">
    <property type="entry name" value="GH97_N"/>
</dbReference>
<keyword evidence="3" id="KW-0106">Calcium</keyword>
<gene>
    <name evidence="7" type="ORF">HMPREF2531_02079</name>
</gene>
<dbReference type="PATRIC" id="fig|329854.7.peg.2117"/>
<dbReference type="InterPro" id="IPR014718">
    <property type="entry name" value="GH-type_carb-bd"/>
</dbReference>
<evidence type="ECO:0000259" key="6">
    <source>
        <dbReference type="Pfam" id="PF14509"/>
    </source>
</evidence>
<feature type="domain" description="Glycosyl-hydrolase 97 C-terminal oligomerisation" evidence="6">
    <location>
        <begin position="532"/>
        <end position="629"/>
    </location>
</feature>
<comment type="caution">
    <text evidence="7">The sequence shown here is derived from an EMBL/GenBank/DDBJ whole genome shotgun (WGS) entry which is preliminary data.</text>
</comment>
<name>A0A139LIK9_9BACE</name>
<feature type="domain" description="Glycosyl-hydrolase 97 N-terminal" evidence="5">
    <location>
        <begin position="24"/>
        <end position="257"/>
    </location>
</feature>
<dbReference type="InterPro" id="IPR019563">
    <property type="entry name" value="GH97_catalytic"/>
</dbReference>
<dbReference type="InterPro" id="IPR017853">
    <property type="entry name" value="GH"/>
</dbReference>
<comment type="subunit">
    <text evidence="2">Monomer.</text>
</comment>
<reference evidence="7 8" key="1">
    <citation type="submission" date="2016-02" db="EMBL/GenBank/DDBJ databases">
        <authorList>
            <person name="Wen L."/>
            <person name="He K."/>
            <person name="Yang H."/>
        </authorList>
    </citation>
    <scope>NUCLEOTIDE SEQUENCE [LARGE SCALE GENOMIC DNA]</scope>
    <source>
        <strain evidence="7 8">KLE1704</strain>
    </source>
</reference>
<dbReference type="InterPro" id="IPR013785">
    <property type="entry name" value="Aldolase_TIM"/>
</dbReference>
<protein>
    <recommendedName>
        <fullName evidence="9">Glycoside hydrolase family 97 protein</fullName>
    </recommendedName>
</protein>